<accession>A0ABR0QRB7</accession>
<dbReference type="PANTHER" id="PTHR33144:SF46">
    <property type="entry name" value="OS04G0610000 PROTEIN"/>
    <property type="match status" value="1"/>
</dbReference>
<evidence type="ECO:0000313" key="2">
    <source>
        <dbReference type="EMBL" id="KAK5841860.1"/>
    </source>
</evidence>
<proteinExistence type="predicted"/>
<feature type="coiled-coil region" evidence="1">
    <location>
        <begin position="349"/>
        <end position="430"/>
    </location>
</feature>
<gene>
    <name evidence="2" type="ORF">PVK06_004184</name>
</gene>
<reference evidence="2 3" key="1">
    <citation type="submission" date="2023-03" db="EMBL/GenBank/DDBJ databases">
        <title>WGS of Gossypium arboreum.</title>
        <authorList>
            <person name="Yu D."/>
        </authorList>
    </citation>
    <scope>NUCLEOTIDE SEQUENCE [LARGE SCALE GENOMIC DNA]</scope>
    <source>
        <tissue evidence="2">Leaf</tissue>
    </source>
</reference>
<keyword evidence="1" id="KW-0175">Coiled coil</keyword>
<dbReference type="Pfam" id="PF03004">
    <property type="entry name" value="Transposase_24"/>
    <property type="match status" value="1"/>
</dbReference>
<dbReference type="InterPro" id="IPR029068">
    <property type="entry name" value="Glyas_Bleomycin-R_OHBP_Dase"/>
</dbReference>
<protein>
    <submittedName>
        <fullName evidence="2">Uncharacterized protein</fullName>
    </submittedName>
</protein>
<sequence length="439" mass="48982">MSVKGQKAEVGVNDMEGSVGFSDSKDFGFVGNESHSEGVGDEEIPGFNLNSAGLLGRPQVVSKYLKCLYKLCLTLECFLYSNWDTESDQEFEGYQTGNSEPLGSGHIGITLDDTIKACERFQRLGVEFSKKQLCISHGDYLRLEGRGRTLLKYLYDLNPVEHVKVSRNNHGQPVGSKARLLAGYLGIISRNANMLPINYESWHHMPNSNKNQALDNIKDHGRVGTSSRQKQKFTHTTVSRSFASIVKADGVSSGQKVGRLQLFEITHRKKDGSPITSEAGEIMEKLKEKKAEYEAIASTDSSVNLENIDNRIITEVLGPERYGRVRFQGSGVTQTQYFGSGSQQYMPSGSQAQAEVQRLRDQIAQMQANTVEQIAEIHKKYEKLQQQLREEAAEREAAVAAREAEAAAMAAEQSRKYDDLQIQLQHMMQMFQQSQKPPS</sequence>
<dbReference type="InterPro" id="IPR004252">
    <property type="entry name" value="Probable_transposase_24"/>
</dbReference>
<evidence type="ECO:0000313" key="3">
    <source>
        <dbReference type="Proteomes" id="UP001358586"/>
    </source>
</evidence>
<dbReference type="PANTHER" id="PTHR33144">
    <property type="entry name" value="OS10G0409366 PROTEIN-RELATED"/>
    <property type="match status" value="1"/>
</dbReference>
<keyword evidence="3" id="KW-1185">Reference proteome</keyword>
<dbReference type="Gene3D" id="3.10.180.10">
    <property type="entry name" value="2,3-Dihydroxybiphenyl 1,2-Dioxygenase, domain 1"/>
    <property type="match status" value="1"/>
</dbReference>
<dbReference type="EMBL" id="JARKNE010000002">
    <property type="protein sequence ID" value="KAK5841860.1"/>
    <property type="molecule type" value="Genomic_DNA"/>
</dbReference>
<name>A0ABR0QRB7_GOSAR</name>
<comment type="caution">
    <text evidence="2">The sequence shown here is derived from an EMBL/GenBank/DDBJ whole genome shotgun (WGS) entry which is preliminary data.</text>
</comment>
<dbReference type="Proteomes" id="UP001358586">
    <property type="component" value="Chromosome 2"/>
</dbReference>
<evidence type="ECO:0000256" key="1">
    <source>
        <dbReference type="SAM" id="Coils"/>
    </source>
</evidence>
<organism evidence="2 3">
    <name type="scientific">Gossypium arboreum</name>
    <name type="common">Tree cotton</name>
    <name type="synonym">Gossypium nanking</name>
    <dbReference type="NCBI Taxonomy" id="29729"/>
    <lineage>
        <taxon>Eukaryota</taxon>
        <taxon>Viridiplantae</taxon>
        <taxon>Streptophyta</taxon>
        <taxon>Embryophyta</taxon>
        <taxon>Tracheophyta</taxon>
        <taxon>Spermatophyta</taxon>
        <taxon>Magnoliopsida</taxon>
        <taxon>eudicotyledons</taxon>
        <taxon>Gunneridae</taxon>
        <taxon>Pentapetalae</taxon>
        <taxon>rosids</taxon>
        <taxon>malvids</taxon>
        <taxon>Malvales</taxon>
        <taxon>Malvaceae</taxon>
        <taxon>Malvoideae</taxon>
        <taxon>Gossypium</taxon>
    </lineage>
</organism>